<protein>
    <recommendedName>
        <fullName evidence="4">Alkyl transferase</fullName>
        <ecNumber evidence="4">2.5.1.-</ecNumber>
    </recommendedName>
</protein>
<keyword evidence="3" id="KW-0809">Transit peptide</keyword>
<dbReference type="PANTHER" id="PTHR10291:SF22">
    <property type="entry name" value="NERYLNERYL DIPHOSPHATE SYNTHASE CPT2, CHLOROPLASTIC"/>
    <property type="match status" value="1"/>
</dbReference>
<dbReference type="PANTHER" id="PTHR10291">
    <property type="entry name" value="DEHYDRODOLICHYL DIPHOSPHATE SYNTHASE FAMILY MEMBER"/>
    <property type="match status" value="1"/>
</dbReference>
<accession>A0A1J6IQV0</accession>
<dbReference type="GO" id="GO:0009409">
    <property type="term" value="P:response to cold"/>
    <property type="evidence" value="ECO:0007669"/>
    <property type="project" value="TreeGrafter"/>
</dbReference>
<dbReference type="KEGG" id="nau:109233823"/>
<dbReference type="PROSITE" id="PS01066">
    <property type="entry name" value="UPP_SYNTHASE"/>
    <property type="match status" value="1"/>
</dbReference>
<evidence type="ECO:0000256" key="1">
    <source>
        <dbReference type="ARBA" id="ARBA00004229"/>
    </source>
</evidence>
<dbReference type="OMA" id="STAWGIR"/>
<evidence type="ECO:0000256" key="4">
    <source>
        <dbReference type="RuleBase" id="RU363018"/>
    </source>
</evidence>
<comment type="subcellular location">
    <subcellularLocation>
        <location evidence="1">Plastid</location>
        <location evidence="1">Chloroplast</location>
    </subcellularLocation>
</comment>
<dbReference type="EC" id="2.5.1.-" evidence="4"/>
<evidence type="ECO:0000313" key="6">
    <source>
        <dbReference type="Proteomes" id="UP000187609"/>
    </source>
</evidence>
<dbReference type="GO" id="GO:0009668">
    <property type="term" value="P:plastid membrane organization"/>
    <property type="evidence" value="ECO:0007669"/>
    <property type="project" value="TreeGrafter"/>
</dbReference>
<dbReference type="Gene3D" id="3.40.1180.10">
    <property type="entry name" value="Decaprenyl diphosphate synthase-like"/>
    <property type="match status" value="1"/>
</dbReference>
<evidence type="ECO:0000256" key="3">
    <source>
        <dbReference type="ARBA" id="ARBA00022946"/>
    </source>
</evidence>
<dbReference type="SMR" id="A0A1J6IQV0"/>
<sequence length="295" mass="34212">MSSLLVSQFLLSKSYWVFNTGYHHHHLSLRQNTSVSARRFSKISGSLSLQTERHDDDDLELDPELMPKHIALIMDGNRRWAKAKGLPVQEGHKLITQKLKEFCDVSSKMGIQVITAFAFSTENWNRCKEEVDFLMQLFEEFFDEFMRFGIRISIIGCRSNLPITLQKHIELTEETTKANEGLHLVIALNYGGHYDILQATKSIASKVMNGSLQLEDIDKNLFDKELESKCLSIPNPDLLIRTGGEQRVSNFLLWQLAYSEFYFTKTLFPDFGEKDLKEAVRNFQRRHRRFGGHKY</sequence>
<dbReference type="FunFam" id="3.40.1180.10:FF:000001">
    <property type="entry name" value="(2E,6E)-farnesyl-diphosphate-specific ditrans,polycis-undecaprenyl-diphosphate synthase"/>
    <property type="match status" value="1"/>
</dbReference>
<dbReference type="STRING" id="49451.A0A1J6IQV0"/>
<proteinExistence type="inferred from homology"/>
<dbReference type="Gramene" id="OIS97528">
    <property type="protein sequence ID" value="OIS97528"/>
    <property type="gene ID" value="A4A49_27003"/>
</dbReference>
<dbReference type="CDD" id="cd00475">
    <property type="entry name" value="Cis_IPPS"/>
    <property type="match status" value="1"/>
</dbReference>
<dbReference type="GO" id="GO:0009570">
    <property type="term" value="C:chloroplast stroma"/>
    <property type="evidence" value="ECO:0007669"/>
    <property type="project" value="TreeGrafter"/>
</dbReference>
<dbReference type="Proteomes" id="UP000187609">
    <property type="component" value="Unassembled WGS sequence"/>
</dbReference>
<evidence type="ECO:0000256" key="2">
    <source>
        <dbReference type="ARBA" id="ARBA00022679"/>
    </source>
</evidence>
<dbReference type="SUPFAM" id="SSF64005">
    <property type="entry name" value="Undecaprenyl diphosphate synthase"/>
    <property type="match status" value="1"/>
</dbReference>
<dbReference type="HAMAP" id="MF_01139">
    <property type="entry name" value="ISPT"/>
    <property type="match status" value="1"/>
</dbReference>
<gene>
    <name evidence="5" type="primary">NDPS1_2</name>
    <name evidence="5" type="ORF">A4A49_27003</name>
</gene>
<organism evidence="5 6">
    <name type="scientific">Nicotiana attenuata</name>
    <name type="common">Coyote tobacco</name>
    <dbReference type="NCBI Taxonomy" id="49451"/>
    <lineage>
        <taxon>Eukaryota</taxon>
        <taxon>Viridiplantae</taxon>
        <taxon>Streptophyta</taxon>
        <taxon>Embryophyta</taxon>
        <taxon>Tracheophyta</taxon>
        <taxon>Spermatophyta</taxon>
        <taxon>Magnoliopsida</taxon>
        <taxon>eudicotyledons</taxon>
        <taxon>Gunneridae</taxon>
        <taxon>Pentapetalae</taxon>
        <taxon>asterids</taxon>
        <taxon>lamiids</taxon>
        <taxon>Solanales</taxon>
        <taxon>Solanaceae</taxon>
        <taxon>Nicotianoideae</taxon>
        <taxon>Nicotianeae</taxon>
        <taxon>Nicotiana</taxon>
    </lineage>
</organism>
<dbReference type="GeneID" id="109233823"/>
<comment type="caution">
    <text evidence="5">The sequence shown here is derived from an EMBL/GenBank/DDBJ whole genome shotgun (WGS) entry which is preliminary data.</text>
</comment>
<keyword evidence="6" id="KW-1185">Reference proteome</keyword>
<dbReference type="OrthoDB" id="4173905at2759"/>
<dbReference type="InterPro" id="IPR018520">
    <property type="entry name" value="UPP_synth-like_CS"/>
</dbReference>
<evidence type="ECO:0000313" key="5">
    <source>
        <dbReference type="EMBL" id="OIS97528.1"/>
    </source>
</evidence>
<dbReference type="GO" id="GO:0045547">
    <property type="term" value="F:ditrans,polycis-polyprenyl diphosphate synthase [(2E,6E)-farnesyl diphosphate specific] activity"/>
    <property type="evidence" value="ECO:0007669"/>
    <property type="project" value="TreeGrafter"/>
</dbReference>
<dbReference type="GO" id="GO:0000287">
    <property type="term" value="F:magnesium ion binding"/>
    <property type="evidence" value="ECO:0007669"/>
    <property type="project" value="UniProtKB-ARBA"/>
</dbReference>
<dbReference type="GO" id="GO:0016094">
    <property type="term" value="P:polyprenol biosynthetic process"/>
    <property type="evidence" value="ECO:0007669"/>
    <property type="project" value="TreeGrafter"/>
</dbReference>
<dbReference type="NCBIfam" id="TIGR00055">
    <property type="entry name" value="uppS"/>
    <property type="match status" value="1"/>
</dbReference>
<comment type="similarity">
    <text evidence="4">Belongs to the UPP synthase family.</text>
</comment>
<dbReference type="InterPro" id="IPR001441">
    <property type="entry name" value="UPP_synth-like"/>
</dbReference>
<dbReference type="EMBL" id="MJEQ01037192">
    <property type="protein sequence ID" value="OIS97528.1"/>
    <property type="molecule type" value="Genomic_DNA"/>
</dbReference>
<name>A0A1J6IQV0_NICAT</name>
<reference evidence="5" key="1">
    <citation type="submission" date="2016-11" db="EMBL/GenBank/DDBJ databases">
        <title>The genome of Nicotiana attenuata.</title>
        <authorList>
            <person name="Xu S."/>
            <person name="Brockmoeller T."/>
            <person name="Gaquerel E."/>
            <person name="Navarro A."/>
            <person name="Kuhl H."/>
            <person name="Gase K."/>
            <person name="Ling Z."/>
            <person name="Zhou W."/>
            <person name="Kreitzer C."/>
            <person name="Stanke M."/>
            <person name="Tang H."/>
            <person name="Lyons E."/>
            <person name="Pandey P."/>
            <person name="Pandey S.P."/>
            <person name="Timmermann B."/>
            <person name="Baldwin I.T."/>
        </authorList>
    </citation>
    <scope>NUCLEOTIDE SEQUENCE [LARGE SCALE GENOMIC DNA]</scope>
    <source>
        <strain evidence="5">UT</strain>
    </source>
</reference>
<dbReference type="Pfam" id="PF01255">
    <property type="entry name" value="Prenyltransf"/>
    <property type="match status" value="1"/>
</dbReference>
<keyword evidence="2 4" id="KW-0808">Transferase</keyword>
<dbReference type="InterPro" id="IPR036424">
    <property type="entry name" value="UPP_synth-like_sf"/>
</dbReference>
<dbReference type="AlphaFoldDB" id="A0A1J6IQV0"/>